<dbReference type="Proteomes" id="UP000526125">
    <property type="component" value="Unassembled WGS sequence"/>
</dbReference>
<gene>
    <name evidence="1" type="ORF">HP552_12795</name>
</gene>
<organism evidence="1 2">
    <name type="scientific">Paenibacillus xylanilyticus</name>
    <dbReference type="NCBI Taxonomy" id="248903"/>
    <lineage>
        <taxon>Bacteria</taxon>
        <taxon>Bacillati</taxon>
        <taxon>Bacillota</taxon>
        <taxon>Bacilli</taxon>
        <taxon>Bacillales</taxon>
        <taxon>Paenibacillaceae</taxon>
        <taxon>Paenibacillus</taxon>
    </lineage>
</organism>
<dbReference type="EMBL" id="JABMCB010000178">
    <property type="protein sequence ID" value="NUU76111.1"/>
    <property type="molecule type" value="Genomic_DNA"/>
</dbReference>
<evidence type="ECO:0000313" key="2">
    <source>
        <dbReference type="Proteomes" id="UP000526125"/>
    </source>
</evidence>
<dbReference type="AlphaFoldDB" id="A0A7Y6BX52"/>
<accession>A0A7Y6BX52</accession>
<comment type="caution">
    <text evidence="1">The sequence shown here is derived from an EMBL/GenBank/DDBJ whole genome shotgun (WGS) entry which is preliminary data.</text>
</comment>
<proteinExistence type="predicted"/>
<keyword evidence="2" id="KW-1185">Reference proteome</keyword>
<evidence type="ECO:0000313" key="1">
    <source>
        <dbReference type="EMBL" id="NUU76111.1"/>
    </source>
</evidence>
<dbReference type="RefSeq" id="WP_175395842.1">
    <property type="nucleotide sequence ID" value="NZ_JABMCB010000178.1"/>
</dbReference>
<name>A0A7Y6BX52_9BACL</name>
<sequence length="128" mass="15282">MIRDDLARSLFDRLGFKREGRHYYVSEMDIPIEIPSDTLEGSKDKVIKLITPEGYCYVIGIDDLILDRLRNAEYWTDARSLEWARYLIYSQFESIDLSYMREVALREDSKLAARLEQEYLWVTDHMFD</sequence>
<reference evidence="1 2" key="1">
    <citation type="submission" date="2020-05" db="EMBL/GenBank/DDBJ databases">
        <title>Genome Sequencing of Type Strains.</title>
        <authorList>
            <person name="Lemaire J.F."/>
            <person name="Inderbitzin P."/>
            <person name="Gregorio O.A."/>
            <person name="Collins S.B."/>
            <person name="Wespe N."/>
            <person name="Knight-Connoni V."/>
        </authorList>
    </citation>
    <scope>NUCLEOTIDE SEQUENCE [LARGE SCALE GENOMIC DNA]</scope>
    <source>
        <strain evidence="1 2">LMG 21957</strain>
    </source>
</reference>
<protein>
    <submittedName>
        <fullName evidence="1">Uncharacterized protein</fullName>
    </submittedName>
</protein>